<name>A0A2T7NPK0_POMCA</name>
<reference evidence="13 14" key="1">
    <citation type="submission" date="2018-04" db="EMBL/GenBank/DDBJ databases">
        <title>The genome of golden apple snail Pomacea canaliculata provides insight into stress tolerance and invasive adaptation.</title>
        <authorList>
            <person name="Liu C."/>
            <person name="Liu B."/>
            <person name="Ren Y."/>
            <person name="Zhang Y."/>
            <person name="Wang H."/>
            <person name="Li S."/>
            <person name="Jiang F."/>
            <person name="Yin L."/>
            <person name="Zhang G."/>
            <person name="Qian W."/>
            <person name="Fan W."/>
        </authorList>
    </citation>
    <scope>NUCLEOTIDE SEQUENCE [LARGE SCALE GENOMIC DNA]</scope>
    <source>
        <strain evidence="13">SZHN2017</strain>
        <tissue evidence="13">Muscle</tissue>
    </source>
</reference>
<dbReference type="OrthoDB" id="6021021at2759"/>
<keyword evidence="3 11" id="KW-0894">Sodium channel</keyword>
<evidence type="ECO:0000256" key="5">
    <source>
        <dbReference type="ARBA" id="ARBA00022989"/>
    </source>
</evidence>
<evidence type="ECO:0000256" key="3">
    <source>
        <dbReference type="ARBA" id="ARBA00022461"/>
    </source>
</evidence>
<evidence type="ECO:0000313" key="14">
    <source>
        <dbReference type="Proteomes" id="UP000245119"/>
    </source>
</evidence>
<dbReference type="PANTHER" id="PTHR11690:SF248">
    <property type="entry name" value="PICKPOCKET 17, ISOFORM A"/>
    <property type="match status" value="1"/>
</dbReference>
<evidence type="ECO:0000256" key="1">
    <source>
        <dbReference type="ARBA" id="ARBA00004141"/>
    </source>
</evidence>
<dbReference type="Gene3D" id="1.10.287.820">
    <property type="entry name" value="Acid-sensing ion channel domain"/>
    <property type="match status" value="1"/>
</dbReference>
<dbReference type="GO" id="GO:0015280">
    <property type="term" value="F:ligand-gated sodium channel activity"/>
    <property type="evidence" value="ECO:0007669"/>
    <property type="project" value="TreeGrafter"/>
</dbReference>
<dbReference type="Proteomes" id="UP000245119">
    <property type="component" value="Linkage Group LG10"/>
</dbReference>
<evidence type="ECO:0000256" key="4">
    <source>
        <dbReference type="ARBA" id="ARBA00022692"/>
    </source>
</evidence>
<dbReference type="PANTHER" id="PTHR11690">
    <property type="entry name" value="AMILORIDE-SENSITIVE SODIUM CHANNEL-RELATED"/>
    <property type="match status" value="1"/>
</dbReference>
<gene>
    <name evidence="13" type="ORF">C0Q70_16359</name>
</gene>
<keyword evidence="6" id="KW-0915">Sodium</keyword>
<keyword evidence="7 11" id="KW-0406">Ion transport</keyword>
<dbReference type="AlphaFoldDB" id="A0A2T7NPK0"/>
<sequence>MAGTETNIALKLLNINRLGYPHGVCQDGDEFRKQYNVTYTRRACQHHCEQSMIMDQCDCYNEQGGEIVQMAMNSHLNVCRSESDLGCMLRIQRQFERGSVPCGCENPCNEKDYVKTVSMRHWPADAYTPVLVETLCGHRDARECDKYRQADTRTIAHSFVKLNIFYEDLNYENITEVEDYELPQFASDVGGTVGLWLGLSVLSGFEVVQFLMELATYLLSFSCCHNNCQLHRQARRRVRNKESSRKLSDAFGTERWECSRTRQQPHGSWSSRQ</sequence>
<keyword evidence="9 11" id="KW-0739">Sodium transport</keyword>
<comment type="similarity">
    <text evidence="11">Belongs to the amiloride-sensitive sodium channel (TC 1.A.6) family.</text>
</comment>
<keyword evidence="14" id="KW-1185">Reference proteome</keyword>
<dbReference type="InterPro" id="IPR001873">
    <property type="entry name" value="ENaC"/>
</dbReference>
<dbReference type="OMA" id="TESECEH"/>
<evidence type="ECO:0000256" key="10">
    <source>
        <dbReference type="ARBA" id="ARBA00023303"/>
    </source>
</evidence>
<evidence type="ECO:0000313" key="13">
    <source>
        <dbReference type="EMBL" id="PVD23097.1"/>
    </source>
</evidence>
<dbReference type="Gene3D" id="1.10.287.770">
    <property type="entry name" value="YojJ-like"/>
    <property type="match status" value="1"/>
</dbReference>
<keyword evidence="4 11" id="KW-0812">Transmembrane</keyword>
<protein>
    <submittedName>
        <fullName evidence="13">Uncharacterized protein</fullName>
    </submittedName>
</protein>
<keyword evidence="8" id="KW-0472">Membrane</keyword>
<feature type="region of interest" description="Disordered" evidence="12">
    <location>
        <begin position="252"/>
        <end position="273"/>
    </location>
</feature>
<evidence type="ECO:0000256" key="11">
    <source>
        <dbReference type="RuleBase" id="RU000679"/>
    </source>
</evidence>
<comment type="subcellular location">
    <subcellularLocation>
        <location evidence="1">Membrane</location>
        <topology evidence="1">Multi-pass membrane protein</topology>
    </subcellularLocation>
</comment>
<evidence type="ECO:0000256" key="7">
    <source>
        <dbReference type="ARBA" id="ARBA00023065"/>
    </source>
</evidence>
<dbReference type="GO" id="GO:0005886">
    <property type="term" value="C:plasma membrane"/>
    <property type="evidence" value="ECO:0007669"/>
    <property type="project" value="TreeGrafter"/>
</dbReference>
<keyword evidence="2 11" id="KW-0813">Transport</keyword>
<evidence type="ECO:0000256" key="6">
    <source>
        <dbReference type="ARBA" id="ARBA00023053"/>
    </source>
</evidence>
<evidence type="ECO:0000256" key="8">
    <source>
        <dbReference type="ARBA" id="ARBA00023136"/>
    </source>
</evidence>
<accession>A0A2T7NPK0</accession>
<keyword evidence="10 11" id="KW-0407">Ion channel</keyword>
<evidence type="ECO:0000256" key="2">
    <source>
        <dbReference type="ARBA" id="ARBA00022448"/>
    </source>
</evidence>
<keyword evidence="5" id="KW-1133">Transmembrane helix</keyword>
<evidence type="ECO:0000256" key="9">
    <source>
        <dbReference type="ARBA" id="ARBA00023201"/>
    </source>
</evidence>
<evidence type="ECO:0000256" key="12">
    <source>
        <dbReference type="SAM" id="MobiDB-lite"/>
    </source>
</evidence>
<dbReference type="STRING" id="400727.A0A2T7NPK0"/>
<dbReference type="PRINTS" id="PR01078">
    <property type="entry name" value="AMINACHANNEL"/>
</dbReference>
<dbReference type="Pfam" id="PF00858">
    <property type="entry name" value="ASC"/>
    <property type="match status" value="1"/>
</dbReference>
<comment type="caution">
    <text evidence="13">The sequence shown here is derived from an EMBL/GenBank/DDBJ whole genome shotgun (WGS) entry which is preliminary data.</text>
</comment>
<organism evidence="13 14">
    <name type="scientific">Pomacea canaliculata</name>
    <name type="common">Golden apple snail</name>
    <dbReference type="NCBI Taxonomy" id="400727"/>
    <lineage>
        <taxon>Eukaryota</taxon>
        <taxon>Metazoa</taxon>
        <taxon>Spiralia</taxon>
        <taxon>Lophotrochozoa</taxon>
        <taxon>Mollusca</taxon>
        <taxon>Gastropoda</taxon>
        <taxon>Caenogastropoda</taxon>
        <taxon>Architaenioglossa</taxon>
        <taxon>Ampullarioidea</taxon>
        <taxon>Ampullariidae</taxon>
        <taxon>Pomacea</taxon>
    </lineage>
</organism>
<proteinExistence type="inferred from homology"/>
<dbReference type="EMBL" id="PZQS01000010">
    <property type="protein sequence ID" value="PVD23097.1"/>
    <property type="molecule type" value="Genomic_DNA"/>
</dbReference>
<feature type="compositionally biased region" description="Polar residues" evidence="12">
    <location>
        <begin position="261"/>
        <end position="273"/>
    </location>
</feature>